<evidence type="ECO:0000256" key="5">
    <source>
        <dbReference type="ARBA" id="ARBA00023274"/>
    </source>
</evidence>
<dbReference type="Gene3D" id="3.40.5.10">
    <property type="entry name" value="Ribosomal protein L9, N-terminal domain"/>
    <property type="match status" value="1"/>
</dbReference>
<evidence type="ECO:0000313" key="9">
    <source>
        <dbReference type="EMBL" id="MCG2588295.1"/>
    </source>
</evidence>
<dbReference type="Gene3D" id="3.10.430.100">
    <property type="entry name" value="Ribosomal protein L9, C-terminal domain"/>
    <property type="match status" value="1"/>
</dbReference>
<dbReference type="PROSITE" id="PS00651">
    <property type="entry name" value="RIBOSOMAL_L9"/>
    <property type="match status" value="1"/>
</dbReference>
<reference evidence="9" key="2">
    <citation type="submission" date="2024-05" db="EMBL/GenBank/DDBJ databases">
        <title>Rhodohalobacter halophilus gen. nov., sp. nov., a moderately halophilic member of the family Balneolaceae.</title>
        <authorList>
            <person name="Xia J."/>
        </authorList>
    </citation>
    <scope>NUCLEOTIDE SEQUENCE</scope>
    <source>
        <strain evidence="9">WB101</strain>
    </source>
</reference>
<dbReference type="InterPro" id="IPR020069">
    <property type="entry name" value="Ribosomal_bL9_C"/>
</dbReference>
<keyword evidence="4 7" id="KW-0689">Ribosomal protein</keyword>
<dbReference type="InterPro" id="IPR036935">
    <property type="entry name" value="Ribosomal_bL9_N_sf"/>
</dbReference>
<dbReference type="HAMAP" id="MF_00503">
    <property type="entry name" value="Ribosomal_bL9"/>
    <property type="match status" value="1"/>
</dbReference>
<dbReference type="EMBL" id="JAKLWS010000006">
    <property type="protein sequence ID" value="MCG2588295.1"/>
    <property type="molecule type" value="Genomic_DNA"/>
</dbReference>
<accession>A0ABS9KBR0</accession>
<evidence type="ECO:0000256" key="4">
    <source>
        <dbReference type="ARBA" id="ARBA00022980"/>
    </source>
</evidence>
<evidence type="ECO:0000256" key="7">
    <source>
        <dbReference type="HAMAP-Rule" id="MF_00503"/>
    </source>
</evidence>
<comment type="caution">
    <text evidence="9">The sequence shown here is derived from an EMBL/GenBank/DDBJ whole genome shotgun (WGS) entry which is preliminary data.</text>
</comment>
<dbReference type="PANTHER" id="PTHR21368">
    <property type="entry name" value="50S RIBOSOMAL PROTEIN L9"/>
    <property type="match status" value="1"/>
</dbReference>
<evidence type="ECO:0000259" key="8">
    <source>
        <dbReference type="PROSITE" id="PS00651"/>
    </source>
</evidence>
<dbReference type="Proteomes" id="UP001165366">
    <property type="component" value="Unassembled WGS sequence"/>
</dbReference>
<dbReference type="InterPro" id="IPR020070">
    <property type="entry name" value="Ribosomal_bL9_N"/>
</dbReference>
<evidence type="ECO:0000256" key="3">
    <source>
        <dbReference type="ARBA" id="ARBA00022884"/>
    </source>
</evidence>
<reference evidence="9" key="1">
    <citation type="submission" date="2022-01" db="EMBL/GenBank/DDBJ databases">
        <authorList>
            <person name="Wang Y."/>
        </authorList>
    </citation>
    <scope>NUCLEOTIDE SEQUENCE</scope>
    <source>
        <strain evidence="9">WB101</strain>
    </source>
</reference>
<dbReference type="RefSeq" id="WP_237853137.1">
    <property type="nucleotide sequence ID" value="NZ_JAKLWS010000006.1"/>
</dbReference>
<dbReference type="GO" id="GO:0005840">
    <property type="term" value="C:ribosome"/>
    <property type="evidence" value="ECO:0007669"/>
    <property type="project" value="UniProtKB-KW"/>
</dbReference>
<sequence length="149" mass="16572">MKLILKEDVEKLGSAGDLVDVKPGYGRNYLIPQAKAVMATEGAIKHFEQMKREAELRAELTVEKAKELAQQLENTSVTIPVTVGEDDRIHGTVTNIQIAEALEERDILIDRKKISIDQDIKTLGEYTATIDLMGDLNPQVKVWVVKADS</sequence>
<dbReference type="Pfam" id="PF03948">
    <property type="entry name" value="Ribosomal_L9_C"/>
    <property type="match status" value="1"/>
</dbReference>
<comment type="similarity">
    <text evidence="1 7">Belongs to the bacterial ribosomal protein bL9 family.</text>
</comment>
<dbReference type="InterPro" id="IPR009027">
    <property type="entry name" value="Ribosomal_bL9/RNase_H1_N"/>
</dbReference>
<protein>
    <recommendedName>
        <fullName evidence="6 7">Large ribosomal subunit protein bL9</fullName>
    </recommendedName>
</protein>
<dbReference type="NCBIfam" id="TIGR00158">
    <property type="entry name" value="L9"/>
    <property type="match status" value="1"/>
</dbReference>
<dbReference type="SUPFAM" id="SSF55658">
    <property type="entry name" value="L9 N-domain-like"/>
    <property type="match status" value="1"/>
</dbReference>
<keyword evidence="5 7" id="KW-0687">Ribonucleoprotein</keyword>
<keyword evidence="10" id="KW-1185">Reference proteome</keyword>
<evidence type="ECO:0000256" key="6">
    <source>
        <dbReference type="ARBA" id="ARBA00035292"/>
    </source>
</evidence>
<dbReference type="Pfam" id="PF01281">
    <property type="entry name" value="Ribosomal_L9_N"/>
    <property type="match status" value="1"/>
</dbReference>
<gene>
    <name evidence="7 9" type="primary">rplI</name>
    <name evidence="9" type="ORF">L6773_06930</name>
</gene>
<dbReference type="InterPro" id="IPR036791">
    <property type="entry name" value="Ribosomal_bL9_C_sf"/>
</dbReference>
<dbReference type="InterPro" id="IPR000244">
    <property type="entry name" value="Ribosomal_bL9"/>
</dbReference>
<keyword evidence="3 7" id="KW-0694">RNA-binding</keyword>
<feature type="domain" description="Ribosomal protein L9" evidence="8">
    <location>
        <begin position="13"/>
        <end position="40"/>
    </location>
</feature>
<evidence type="ECO:0000256" key="2">
    <source>
        <dbReference type="ARBA" id="ARBA00022730"/>
    </source>
</evidence>
<keyword evidence="2 7" id="KW-0699">rRNA-binding</keyword>
<comment type="function">
    <text evidence="7">Binds to the 23S rRNA.</text>
</comment>
<dbReference type="SUPFAM" id="SSF55653">
    <property type="entry name" value="Ribosomal protein L9 C-domain"/>
    <property type="match status" value="1"/>
</dbReference>
<evidence type="ECO:0000256" key="1">
    <source>
        <dbReference type="ARBA" id="ARBA00010605"/>
    </source>
</evidence>
<proteinExistence type="inferred from homology"/>
<name>A0ABS9KBR0_9BACT</name>
<evidence type="ECO:0000313" key="10">
    <source>
        <dbReference type="Proteomes" id="UP001165366"/>
    </source>
</evidence>
<dbReference type="InterPro" id="IPR020594">
    <property type="entry name" value="Ribosomal_bL9_bac/chp"/>
</dbReference>
<organism evidence="9 10">
    <name type="scientific">Rhodohalobacter sulfatireducens</name>
    <dbReference type="NCBI Taxonomy" id="2911366"/>
    <lineage>
        <taxon>Bacteria</taxon>
        <taxon>Pseudomonadati</taxon>
        <taxon>Balneolota</taxon>
        <taxon>Balneolia</taxon>
        <taxon>Balneolales</taxon>
        <taxon>Balneolaceae</taxon>
        <taxon>Rhodohalobacter</taxon>
    </lineage>
</organism>